<feature type="compositionally biased region" description="Basic and acidic residues" evidence="2">
    <location>
        <begin position="403"/>
        <end position="414"/>
    </location>
</feature>
<dbReference type="PANTHER" id="PTHR32343">
    <property type="entry name" value="SERINE/ARGININE-RICH SPLICING FACTOR"/>
    <property type="match status" value="1"/>
</dbReference>
<feature type="region of interest" description="Disordered" evidence="2">
    <location>
        <begin position="396"/>
        <end position="429"/>
    </location>
</feature>
<organism evidence="4 5">
    <name type="scientific">Tetradesmus obliquus</name>
    <name type="common">Green alga</name>
    <name type="synonym">Acutodesmus obliquus</name>
    <dbReference type="NCBI Taxonomy" id="3088"/>
    <lineage>
        <taxon>Eukaryota</taxon>
        <taxon>Viridiplantae</taxon>
        <taxon>Chlorophyta</taxon>
        <taxon>core chlorophytes</taxon>
        <taxon>Chlorophyceae</taxon>
        <taxon>CS clade</taxon>
        <taxon>Sphaeropleales</taxon>
        <taxon>Scenedesmaceae</taxon>
        <taxon>Tetradesmus</taxon>
    </lineage>
</organism>
<sequence>MAQFQQGSSGNQQQQGYMSGPFVPDYNAPAYGMRGMPAAVAMPYVPYGLPAAPVPAYHAAGLPPADGWQGGEQESVAHLAQGIESNLVLNPQQQMMGAPGQGQYYGGPQQRGPPPGAYGYGYAPPAPGLRGQQQPAMHQQHMAPQGMAGHPHQMLNGNGPYGHPAGGPGNHHQGGGMGPRDGGRGRGPGRGGPLQDNRQGPAQQGQQGPGQQQRRKKVQRGLEDNVKRTVYISYIDQQVTEESLATFFADCGTVMDCRICGDPNSAMRFAFIEFLEEAGAQEALNKTGCTLGTSQLRVLPSKTAIVPVNKELMPRSHEELERCSRTVYVANIDKKVEREDVRNFFEQLCGKVNKIRLLGDLAHSTRIAFIEFIQAEAAMAALNCSGALLGSLPLRVSPSKTPVRGEKEDKEARGGRQQRPGSANRQAGAVGTAAANAVAAAAQEGGKAADAAAAAAAGDAGLAQENGTAPAAAAAAAAEGASAEQPAEGQSCG</sequence>
<proteinExistence type="predicted"/>
<accession>A0ABY8UBV9</accession>
<name>A0ABY8UBV9_TETOB</name>
<dbReference type="EMBL" id="CP126217">
    <property type="protein sequence ID" value="WIA18937.1"/>
    <property type="molecule type" value="Genomic_DNA"/>
</dbReference>
<reference evidence="4 5" key="1">
    <citation type="submission" date="2023-05" db="EMBL/GenBank/DDBJ databases">
        <title>A 100% complete, gapless, phased diploid assembly of the Scenedesmus obliquus UTEX 3031 genome.</title>
        <authorList>
            <person name="Biondi T.C."/>
            <person name="Hanschen E.R."/>
            <person name="Kwon T."/>
            <person name="Eng W."/>
            <person name="Kruse C.P.S."/>
            <person name="Koehler S.I."/>
            <person name="Kunde Y."/>
            <person name="Gleasner C.D."/>
            <person name="You Mak K.T."/>
            <person name="Polle J."/>
            <person name="Hovde B.T."/>
            <person name="Starkenburg S.R."/>
        </authorList>
    </citation>
    <scope>NUCLEOTIDE SEQUENCE [LARGE SCALE GENOMIC DNA]</scope>
    <source>
        <strain evidence="4 5">DOE0152z</strain>
    </source>
</reference>
<evidence type="ECO:0000256" key="1">
    <source>
        <dbReference type="PROSITE-ProRule" id="PRU00176"/>
    </source>
</evidence>
<feature type="domain" description="RRM" evidence="3">
    <location>
        <begin position="228"/>
        <end position="303"/>
    </location>
</feature>
<feature type="compositionally biased region" description="Low complexity" evidence="2">
    <location>
        <begin position="198"/>
        <end position="212"/>
    </location>
</feature>
<dbReference type="Gene3D" id="3.30.70.330">
    <property type="match status" value="2"/>
</dbReference>
<dbReference type="SMART" id="SM00360">
    <property type="entry name" value="RRM"/>
    <property type="match status" value="2"/>
</dbReference>
<dbReference type="InterPro" id="IPR035979">
    <property type="entry name" value="RBD_domain_sf"/>
</dbReference>
<dbReference type="SUPFAM" id="SSF54928">
    <property type="entry name" value="RNA-binding domain, RBD"/>
    <property type="match status" value="2"/>
</dbReference>
<dbReference type="PANTHER" id="PTHR32343:SF22">
    <property type="entry name" value="LD29830P"/>
    <property type="match status" value="1"/>
</dbReference>
<feature type="compositionally biased region" description="Low complexity" evidence="2">
    <location>
        <begin position="132"/>
        <end position="145"/>
    </location>
</feature>
<dbReference type="Pfam" id="PF00076">
    <property type="entry name" value="RRM_1"/>
    <property type="match status" value="2"/>
</dbReference>
<dbReference type="PROSITE" id="PS50102">
    <property type="entry name" value="RRM"/>
    <property type="match status" value="2"/>
</dbReference>
<evidence type="ECO:0000313" key="4">
    <source>
        <dbReference type="EMBL" id="WIA18937.1"/>
    </source>
</evidence>
<protein>
    <recommendedName>
        <fullName evidence="3">RRM domain-containing protein</fullName>
    </recommendedName>
</protein>
<dbReference type="InterPro" id="IPR000504">
    <property type="entry name" value="RRM_dom"/>
</dbReference>
<dbReference type="InterPro" id="IPR034825">
    <property type="entry name" value="CID8-like_RRM2"/>
</dbReference>
<feature type="domain" description="RRM" evidence="3">
    <location>
        <begin position="325"/>
        <end position="401"/>
    </location>
</feature>
<keyword evidence="1" id="KW-0694">RNA-binding</keyword>
<evidence type="ECO:0000256" key="2">
    <source>
        <dbReference type="SAM" id="MobiDB-lite"/>
    </source>
</evidence>
<keyword evidence="5" id="KW-1185">Reference proteome</keyword>
<feature type="region of interest" description="Disordered" evidence="2">
    <location>
        <begin position="1"/>
        <end position="20"/>
    </location>
</feature>
<feature type="region of interest" description="Disordered" evidence="2">
    <location>
        <begin position="98"/>
        <end position="222"/>
    </location>
</feature>
<evidence type="ECO:0000259" key="3">
    <source>
        <dbReference type="PROSITE" id="PS50102"/>
    </source>
</evidence>
<feature type="compositionally biased region" description="Gly residues" evidence="2">
    <location>
        <begin position="164"/>
        <end position="192"/>
    </location>
</feature>
<feature type="region of interest" description="Disordered" evidence="2">
    <location>
        <begin position="453"/>
        <end position="493"/>
    </location>
</feature>
<dbReference type="InterPro" id="IPR012677">
    <property type="entry name" value="Nucleotide-bd_a/b_plait_sf"/>
</dbReference>
<dbReference type="CDD" id="cd12460">
    <property type="entry name" value="RRM2_CID8_like"/>
    <property type="match status" value="1"/>
</dbReference>
<gene>
    <name evidence="4" type="ORF">OEZ85_003606</name>
</gene>
<evidence type="ECO:0000313" key="5">
    <source>
        <dbReference type="Proteomes" id="UP001244341"/>
    </source>
</evidence>
<dbReference type="Proteomes" id="UP001244341">
    <property type="component" value="Chromosome 10b"/>
</dbReference>